<protein>
    <submittedName>
        <fullName evidence="2">Uncharacterized protein</fullName>
    </submittedName>
</protein>
<keyword evidence="3" id="KW-1185">Reference proteome</keyword>
<keyword evidence="1" id="KW-0812">Transmembrane</keyword>
<dbReference type="RefSeq" id="WP_071807186.1">
    <property type="nucleotide sequence ID" value="NZ_MEIA01000230.1"/>
</dbReference>
<gene>
    <name evidence="2" type="ORF">BG844_21720</name>
</gene>
<keyword evidence="1" id="KW-0472">Membrane</keyword>
<keyword evidence="1" id="KW-1133">Transmembrane helix</keyword>
<name>A0A1K0GIY0_9ACTN</name>
<dbReference type="Proteomes" id="UP000182486">
    <property type="component" value="Unassembled WGS sequence"/>
</dbReference>
<evidence type="ECO:0000256" key="1">
    <source>
        <dbReference type="SAM" id="Phobius"/>
    </source>
</evidence>
<accession>A0A1K0GIY0</accession>
<reference evidence="2 3" key="1">
    <citation type="submission" date="2016-09" db="EMBL/GenBank/DDBJ databases">
        <title>Couchioplanes caeruleus draft genome sequence.</title>
        <authorList>
            <person name="Sheehan J."/>
            <person name="Caffrey P."/>
        </authorList>
    </citation>
    <scope>NUCLEOTIDE SEQUENCE [LARGE SCALE GENOMIC DNA]</scope>
    <source>
        <strain evidence="2 3">DSM 43634</strain>
    </source>
</reference>
<sequence length="127" mass="12112">MRNNVGVMDVTDDLDRTLLAVAGPARWVAGPRDVLAEAIADLSSARPSPPSASTPPAVASPLAGAAAAPPLAGAAAAPPLAGAAAAGGAASAGSGQVVAILTDPAVIRIGWLAAGISTFFLALAALL</sequence>
<comment type="caution">
    <text evidence="2">The sequence shown here is derived from an EMBL/GenBank/DDBJ whole genome shotgun (WGS) entry which is preliminary data.</text>
</comment>
<proteinExistence type="predicted"/>
<evidence type="ECO:0000313" key="2">
    <source>
        <dbReference type="EMBL" id="OJF12214.1"/>
    </source>
</evidence>
<dbReference type="AlphaFoldDB" id="A0A1K0GIY0"/>
<evidence type="ECO:0000313" key="3">
    <source>
        <dbReference type="Proteomes" id="UP000182486"/>
    </source>
</evidence>
<dbReference type="EMBL" id="MEIA01000230">
    <property type="protein sequence ID" value="OJF12214.1"/>
    <property type="molecule type" value="Genomic_DNA"/>
</dbReference>
<organism evidence="2 3">
    <name type="scientific">Couchioplanes caeruleus subsp. caeruleus</name>
    <dbReference type="NCBI Taxonomy" id="56427"/>
    <lineage>
        <taxon>Bacteria</taxon>
        <taxon>Bacillati</taxon>
        <taxon>Actinomycetota</taxon>
        <taxon>Actinomycetes</taxon>
        <taxon>Micromonosporales</taxon>
        <taxon>Micromonosporaceae</taxon>
        <taxon>Couchioplanes</taxon>
    </lineage>
</organism>
<feature type="transmembrane region" description="Helical" evidence="1">
    <location>
        <begin position="105"/>
        <end position="126"/>
    </location>
</feature>